<feature type="signal peptide" evidence="5">
    <location>
        <begin position="1"/>
        <end position="21"/>
    </location>
</feature>
<proteinExistence type="inferred from homology"/>
<sequence length="185" mass="19157">MKHIKMAALGLGLVVAASASADTGLITFLGTVSNMTCVVSGGSGSNGAFANFSVSLDPVLTSTLNASGKTANRKGYEVTFSDGKGGSCASATITKAHFRFVGSSPSVNIDGRMKNVLGFTGAQNVEMQMLDDGNNLINLTNHARKDVTLATTGPTSLKFGVQYYATGVATAGNFRSDVIYEAYYD</sequence>
<dbReference type="InterPro" id="IPR008966">
    <property type="entry name" value="Adhesion_dom_sf"/>
</dbReference>
<keyword evidence="3 5" id="KW-0732">Signal</keyword>
<comment type="similarity">
    <text evidence="2">Belongs to the fimbrial protein family.</text>
</comment>
<evidence type="ECO:0000256" key="3">
    <source>
        <dbReference type="ARBA" id="ARBA00022729"/>
    </source>
</evidence>
<dbReference type="GO" id="GO:0009289">
    <property type="term" value="C:pilus"/>
    <property type="evidence" value="ECO:0007669"/>
    <property type="project" value="UniProtKB-SubCell"/>
</dbReference>
<accession>A0A1I2JN89</accession>
<name>A0A1I2JN89_9GAMM</name>
<comment type="subcellular location">
    <subcellularLocation>
        <location evidence="1">Fimbrium</location>
    </subcellularLocation>
</comment>
<dbReference type="PANTHER" id="PTHR33420">
    <property type="entry name" value="FIMBRIAL SUBUNIT ELFA-RELATED"/>
    <property type="match status" value="1"/>
</dbReference>
<gene>
    <name evidence="6" type="ORF">SAMN02799615_04118</name>
</gene>
<dbReference type="AlphaFoldDB" id="A0A1I2JN89"/>
<dbReference type="EMBL" id="FONH01000028">
    <property type="protein sequence ID" value="SFF55598.1"/>
    <property type="molecule type" value="Genomic_DNA"/>
</dbReference>
<dbReference type="Proteomes" id="UP000199477">
    <property type="component" value="Unassembled WGS sequence"/>
</dbReference>
<organism evidence="6 7">
    <name type="scientific">Dyella marensis</name>
    <dbReference type="NCBI Taxonomy" id="500610"/>
    <lineage>
        <taxon>Bacteria</taxon>
        <taxon>Pseudomonadati</taxon>
        <taxon>Pseudomonadota</taxon>
        <taxon>Gammaproteobacteria</taxon>
        <taxon>Lysobacterales</taxon>
        <taxon>Rhodanobacteraceae</taxon>
        <taxon>Dyella</taxon>
    </lineage>
</organism>
<evidence type="ECO:0000256" key="4">
    <source>
        <dbReference type="ARBA" id="ARBA00023263"/>
    </source>
</evidence>
<dbReference type="RefSeq" id="WP_026634783.1">
    <property type="nucleotide sequence ID" value="NZ_FONH01000028.1"/>
</dbReference>
<evidence type="ECO:0000313" key="7">
    <source>
        <dbReference type="Proteomes" id="UP000199477"/>
    </source>
</evidence>
<evidence type="ECO:0000256" key="5">
    <source>
        <dbReference type="SAM" id="SignalP"/>
    </source>
</evidence>
<protein>
    <submittedName>
        <fullName evidence="6">Major type 1 subunit fimbrin (Pilin)</fullName>
    </submittedName>
</protein>
<dbReference type="InterPro" id="IPR036937">
    <property type="entry name" value="Adhesion_dom_fimbrial_sf"/>
</dbReference>
<dbReference type="STRING" id="500610.SAMN02799615_04118"/>
<dbReference type="SUPFAM" id="SSF49401">
    <property type="entry name" value="Bacterial adhesins"/>
    <property type="match status" value="1"/>
</dbReference>
<evidence type="ECO:0000256" key="1">
    <source>
        <dbReference type="ARBA" id="ARBA00004561"/>
    </source>
</evidence>
<evidence type="ECO:0000313" key="6">
    <source>
        <dbReference type="EMBL" id="SFF55598.1"/>
    </source>
</evidence>
<dbReference type="InterPro" id="IPR050263">
    <property type="entry name" value="Bact_Fimbrial_Adh_Pro"/>
</dbReference>
<feature type="chain" id="PRO_5011767393" evidence="5">
    <location>
        <begin position="22"/>
        <end position="185"/>
    </location>
</feature>
<keyword evidence="7" id="KW-1185">Reference proteome</keyword>
<dbReference type="GO" id="GO:0043709">
    <property type="term" value="P:cell adhesion involved in single-species biofilm formation"/>
    <property type="evidence" value="ECO:0007669"/>
    <property type="project" value="TreeGrafter"/>
</dbReference>
<evidence type="ECO:0000256" key="2">
    <source>
        <dbReference type="ARBA" id="ARBA00006671"/>
    </source>
</evidence>
<keyword evidence="4" id="KW-0281">Fimbrium</keyword>
<dbReference type="Gene3D" id="2.60.40.1090">
    <property type="entry name" value="Fimbrial-type adhesion domain"/>
    <property type="match status" value="1"/>
</dbReference>
<dbReference type="PANTHER" id="PTHR33420:SF3">
    <property type="entry name" value="FIMBRIAL SUBUNIT ELFA"/>
    <property type="match status" value="1"/>
</dbReference>
<reference evidence="7" key="1">
    <citation type="submission" date="2016-10" db="EMBL/GenBank/DDBJ databases">
        <authorList>
            <person name="Varghese N."/>
            <person name="Submissions S."/>
        </authorList>
    </citation>
    <scope>NUCLEOTIDE SEQUENCE [LARGE SCALE GENOMIC DNA]</scope>
    <source>
        <strain evidence="7">UNC178MFTsu3.1</strain>
    </source>
</reference>